<organism evidence="1 2">
    <name type="scientific">Lyophyllum shimeji</name>
    <name type="common">Hon-shimeji</name>
    <name type="synonym">Tricholoma shimeji</name>
    <dbReference type="NCBI Taxonomy" id="47721"/>
    <lineage>
        <taxon>Eukaryota</taxon>
        <taxon>Fungi</taxon>
        <taxon>Dikarya</taxon>
        <taxon>Basidiomycota</taxon>
        <taxon>Agaricomycotina</taxon>
        <taxon>Agaricomycetes</taxon>
        <taxon>Agaricomycetidae</taxon>
        <taxon>Agaricales</taxon>
        <taxon>Tricholomatineae</taxon>
        <taxon>Lyophyllaceae</taxon>
        <taxon>Lyophyllum</taxon>
    </lineage>
</organism>
<protein>
    <submittedName>
        <fullName evidence="1">Uncharacterized protein</fullName>
    </submittedName>
</protein>
<sequence length="122" mass="13780">MYRPYRGVPLPTRVWLLQIGSNELRRPLSIRDSPWMHLLSGLTDTAFVTLSWEHLAAVSQVHGLSTPSSHHELVSTERRTDQNRSKTLGQSLFWRFQSANGTLRALTVALAMRNSTSEPPSI</sequence>
<keyword evidence="2" id="KW-1185">Reference proteome</keyword>
<comment type="caution">
    <text evidence="1">The sequence shown here is derived from an EMBL/GenBank/DDBJ whole genome shotgun (WGS) entry which is preliminary data.</text>
</comment>
<dbReference type="Proteomes" id="UP001063166">
    <property type="component" value="Unassembled WGS sequence"/>
</dbReference>
<accession>A0A9P3PSK1</accession>
<name>A0A9P3PSK1_LYOSH</name>
<gene>
    <name evidence="1" type="ORF">LshimejAT787_0904930</name>
</gene>
<evidence type="ECO:0000313" key="1">
    <source>
        <dbReference type="EMBL" id="GLB41278.1"/>
    </source>
</evidence>
<evidence type="ECO:0000313" key="2">
    <source>
        <dbReference type="Proteomes" id="UP001063166"/>
    </source>
</evidence>
<dbReference type="EMBL" id="BRPK01000009">
    <property type="protein sequence ID" value="GLB41278.1"/>
    <property type="molecule type" value="Genomic_DNA"/>
</dbReference>
<reference evidence="1" key="1">
    <citation type="submission" date="2022-07" db="EMBL/GenBank/DDBJ databases">
        <title>The genome of Lyophyllum shimeji provides insight into the initial evolution of ectomycorrhizal fungal genome.</title>
        <authorList>
            <person name="Kobayashi Y."/>
            <person name="Shibata T."/>
            <person name="Hirakawa H."/>
            <person name="Shigenobu S."/>
            <person name="Nishiyama T."/>
            <person name="Yamada A."/>
            <person name="Hasebe M."/>
            <person name="Kawaguchi M."/>
        </authorList>
    </citation>
    <scope>NUCLEOTIDE SEQUENCE</scope>
    <source>
        <strain evidence="1">AT787</strain>
    </source>
</reference>
<dbReference type="AlphaFoldDB" id="A0A9P3PSK1"/>
<proteinExistence type="predicted"/>